<comment type="caution">
    <text evidence="1">The sequence shown here is derived from an EMBL/GenBank/DDBJ whole genome shotgun (WGS) entry which is preliminary data.</text>
</comment>
<dbReference type="AlphaFoldDB" id="A0A9P9YGR1"/>
<reference evidence="1" key="1">
    <citation type="journal article" date="2023" name="Genome Biol. Evol.">
        <title>Long-read-based Genome Assembly of Drosophila gunungcola Reveals Fewer Chemosensory Genes in Flower-breeding Species.</title>
        <authorList>
            <person name="Negi A."/>
            <person name="Liao B.Y."/>
            <person name="Yeh S.D."/>
        </authorList>
    </citation>
    <scope>NUCLEOTIDE SEQUENCE</scope>
    <source>
        <strain evidence="1">Sukarami</strain>
    </source>
</reference>
<evidence type="ECO:0000313" key="2">
    <source>
        <dbReference type="Proteomes" id="UP001059596"/>
    </source>
</evidence>
<accession>A0A9P9YGR1</accession>
<proteinExistence type="predicted"/>
<protein>
    <submittedName>
        <fullName evidence="1">Uncharacterized protein</fullName>
    </submittedName>
</protein>
<dbReference type="Proteomes" id="UP001059596">
    <property type="component" value="Unassembled WGS sequence"/>
</dbReference>
<evidence type="ECO:0000313" key="1">
    <source>
        <dbReference type="EMBL" id="KAI8036663.1"/>
    </source>
</evidence>
<dbReference type="EMBL" id="JAMKOV010000015">
    <property type="protein sequence ID" value="KAI8036663.1"/>
    <property type="molecule type" value="Genomic_DNA"/>
</dbReference>
<name>A0A9P9YGR1_9MUSC</name>
<organism evidence="1 2">
    <name type="scientific">Drosophila gunungcola</name>
    <name type="common">fruit fly</name>
    <dbReference type="NCBI Taxonomy" id="103775"/>
    <lineage>
        <taxon>Eukaryota</taxon>
        <taxon>Metazoa</taxon>
        <taxon>Ecdysozoa</taxon>
        <taxon>Arthropoda</taxon>
        <taxon>Hexapoda</taxon>
        <taxon>Insecta</taxon>
        <taxon>Pterygota</taxon>
        <taxon>Neoptera</taxon>
        <taxon>Endopterygota</taxon>
        <taxon>Diptera</taxon>
        <taxon>Brachycera</taxon>
        <taxon>Muscomorpha</taxon>
        <taxon>Ephydroidea</taxon>
        <taxon>Drosophilidae</taxon>
        <taxon>Drosophila</taxon>
        <taxon>Sophophora</taxon>
    </lineage>
</organism>
<sequence>MHATCSIPSCKLQVASGNQQPATCSIGTASVVLRSQKLDSGYSYLRYAIRMEILREIPLGMILFTTKP</sequence>
<gene>
    <name evidence="1" type="ORF">M5D96_010464</name>
</gene>
<keyword evidence="2" id="KW-1185">Reference proteome</keyword>